<dbReference type="InterPro" id="IPR013517">
    <property type="entry name" value="FG-GAP"/>
</dbReference>
<dbReference type="SUPFAM" id="SSF69318">
    <property type="entry name" value="Integrin alpha N-terminal domain"/>
    <property type="match status" value="2"/>
</dbReference>
<accession>A0A7H0FZE7</accession>
<reference evidence="2 3" key="1">
    <citation type="submission" date="2020-08" db="EMBL/GenBank/DDBJ databases">
        <title>Lysobacter sp. II4 sp. nov., isolated from soil.</title>
        <authorList>
            <person name="Woo C.Y."/>
            <person name="Kim J."/>
        </authorList>
    </citation>
    <scope>NUCLEOTIDE SEQUENCE [LARGE SCALE GENOMIC DNA]</scope>
    <source>
        <strain evidence="2 3">II4</strain>
    </source>
</reference>
<dbReference type="KEGG" id="lsx:H8B22_04100"/>
<dbReference type="InterPro" id="IPR024079">
    <property type="entry name" value="MetalloPept_cat_dom_sf"/>
</dbReference>
<dbReference type="InterPro" id="IPR028994">
    <property type="entry name" value="Integrin_alpha_N"/>
</dbReference>
<keyword evidence="1" id="KW-0732">Signal</keyword>
<keyword evidence="3" id="KW-1185">Reference proteome</keyword>
<name>A0A7H0FZE7_9GAMM</name>
<sequence>MRAFLFTVAALLGFGLLLSVDRPGTLKRGTPHPQAVESLNAVGSAGMRAATSAIASYPDHGELLSYDDERKTIHSGASTWQPVQISEQHALRAIVEGEMTVRAPNGEIIRLRYERHVEHPDGNWTWVGRQDGSAPGTETLLTFGEKAVFGNIRQGKADLSITTEAGSTWLVETDYSRVDHNKIATNDGDFLVASGMQQSMATGTPNILQGTSDPAPVARVSAAAAVAAAALTPTTVDIAMGFTTGFATRLGGESQARTRLHFLVDTANQAYLASGITAQIRLVHAVQVSYPDSTHNDSALFDLTGVDCTEATNGAHYRSSARFDCTARAQPAALQPLVSARWAYGADLLVLVRKFETSSASCGVAWLLGGGQSAINSSSTAFGTAVVNDTSGDMFPDNGVTCPDVHLAHELGHNMGQQHDVVSASGSDDSDNNGNLLDPEEYGRHPYSFGYSTDGTPADIATIMSNRREGQTRYRVFANPLITSCGGAPCGIADQADNARSMMEVMPIIAGFRATVISSTSVHARDDINGDGKSDLLFRNSQIGSDNFIVWLMNGTQRSGGWTTTMAASYRVAATSDVSGDGKLDIVWTSSNSDVRIWLGTGTSFTPAFPAIVGNAAGLGAFVGAGDVNGDGKSDLLFRNDQLGSNNFTVWLMNGTQRTGSWATTMATSYRVGATGDLNGDGKIDIVWTSGNNDVRVWLGTGTSFTPTFPAIVGNASGSGALVGAGDVNGDGKADLLFRNGQISNNNFTVWLMNGTQRTGSWTASMATSYSVATTGDHNGDGKLDVVWTSANRDVRIWLGTGTSFTPAFPAIAGTYPTGSWTIVKGGL</sequence>
<dbReference type="RefSeq" id="WP_187712849.1">
    <property type="nucleotide sequence ID" value="NZ_CP060820.1"/>
</dbReference>
<evidence type="ECO:0000256" key="1">
    <source>
        <dbReference type="ARBA" id="ARBA00022729"/>
    </source>
</evidence>
<gene>
    <name evidence="2" type="ORF">H8B22_04100</name>
</gene>
<evidence type="ECO:0000313" key="3">
    <source>
        <dbReference type="Proteomes" id="UP000516018"/>
    </source>
</evidence>
<dbReference type="SUPFAM" id="SSF55486">
    <property type="entry name" value="Metalloproteases ('zincins'), catalytic domain"/>
    <property type="match status" value="1"/>
</dbReference>
<dbReference type="PANTHER" id="PTHR46580:SF2">
    <property type="entry name" value="MAM DOMAIN-CONTAINING PROTEIN"/>
    <property type="match status" value="1"/>
</dbReference>
<evidence type="ECO:0000313" key="2">
    <source>
        <dbReference type="EMBL" id="QNP41413.1"/>
    </source>
</evidence>
<protein>
    <submittedName>
        <fullName evidence="2">VCBS repeat-containing protein</fullName>
    </submittedName>
</protein>
<dbReference type="Gene3D" id="3.40.390.10">
    <property type="entry name" value="Collagenase (Catalytic Domain)"/>
    <property type="match status" value="1"/>
</dbReference>
<proteinExistence type="predicted"/>
<dbReference type="Gene3D" id="2.130.10.130">
    <property type="entry name" value="Integrin alpha, N-terminal"/>
    <property type="match status" value="2"/>
</dbReference>
<dbReference type="PANTHER" id="PTHR46580">
    <property type="entry name" value="SENSOR KINASE-RELATED"/>
    <property type="match status" value="1"/>
</dbReference>
<dbReference type="Proteomes" id="UP000516018">
    <property type="component" value="Chromosome"/>
</dbReference>
<dbReference type="Pfam" id="PF13583">
    <property type="entry name" value="Reprolysin_4"/>
    <property type="match status" value="2"/>
</dbReference>
<organism evidence="2 3">
    <name type="scientific">Agrilutibacter terrestris</name>
    <dbReference type="NCBI Taxonomy" id="2865112"/>
    <lineage>
        <taxon>Bacteria</taxon>
        <taxon>Pseudomonadati</taxon>
        <taxon>Pseudomonadota</taxon>
        <taxon>Gammaproteobacteria</taxon>
        <taxon>Lysobacterales</taxon>
        <taxon>Lysobacteraceae</taxon>
        <taxon>Agrilutibacter</taxon>
    </lineage>
</organism>
<dbReference type="AlphaFoldDB" id="A0A7H0FZE7"/>
<dbReference type="EMBL" id="CP060820">
    <property type="protein sequence ID" value="QNP41413.1"/>
    <property type="molecule type" value="Genomic_DNA"/>
</dbReference>
<dbReference type="Pfam" id="PF13517">
    <property type="entry name" value="FG-GAP_3"/>
    <property type="match status" value="2"/>
</dbReference>
<dbReference type="GO" id="GO:0008237">
    <property type="term" value="F:metallopeptidase activity"/>
    <property type="evidence" value="ECO:0007669"/>
    <property type="project" value="InterPro"/>
</dbReference>